<dbReference type="PANTHER" id="PTHR31263:SF0">
    <property type="entry name" value="CELLULASE FAMILY PROTEIN (AFU_ORTHOLOGUE AFUA_5G14560)"/>
    <property type="match status" value="1"/>
</dbReference>
<feature type="domain" description="Glycoside hydrolase family 5" evidence="6">
    <location>
        <begin position="218"/>
        <end position="376"/>
    </location>
</feature>
<dbReference type="Pfam" id="PF00150">
    <property type="entry name" value="Cellulase"/>
    <property type="match status" value="1"/>
</dbReference>
<evidence type="ECO:0000256" key="1">
    <source>
        <dbReference type="ARBA" id="ARBA00005641"/>
    </source>
</evidence>
<dbReference type="InterPro" id="IPR001547">
    <property type="entry name" value="Glyco_hydro_5"/>
</dbReference>
<evidence type="ECO:0000259" key="6">
    <source>
        <dbReference type="Pfam" id="PF00150"/>
    </source>
</evidence>
<dbReference type="Gene3D" id="3.20.20.80">
    <property type="entry name" value="Glycosidases"/>
    <property type="match status" value="1"/>
</dbReference>
<keyword evidence="8" id="KW-1185">Reference proteome</keyword>
<gene>
    <name evidence="7" type="ORF">J7T54_002993</name>
</gene>
<dbReference type="PANTHER" id="PTHR31263">
    <property type="entry name" value="CELLULASE FAMILY PROTEIN (AFU_ORTHOLOGUE AFUA_5G14560)"/>
    <property type="match status" value="1"/>
</dbReference>
<comment type="similarity">
    <text evidence="1 4">Belongs to the glycosyl hydrolase 5 (cellulase A) family.</text>
</comment>
<evidence type="ECO:0000313" key="7">
    <source>
        <dbReference type="EMBL" id="KAI6780214.1"/>
    </source>
</evidence>
<dbReference type="EMBL" id="JAGIXG020000035">
    <property type="protein sequence ID" value="KAI6780214.1"/>
    <property type="molecule type" value="Genomic_DNA"/>
</dbReference>
<keyword evidence="5" id="KW-0732">Signal</keyword>
<accession>A0A9Q0BDI6</accession>
<dbReference type="GO" id="GO:0000272">
    <property type="term" value="P:polysaccharide catabolic process"/>
    <property type="evidence" value="ECO:0007669"/>
    <property type="project" value="InterPro"/>
</dbReference>
<organism evidence="7 8">
    <name type="scientific">Emericellopsis cladophorae</name>
    <dbReference type="NCBI Taxonomy" id="2686198"/>
    <lineage>
        <taxon>Eukaryota</taxon>
        <taxon>Fungi</taxon>
        <taxon>Dikarya</taxon>
        <taxon>Ascomycota</taxon>
        <taxon>Pezizomycotina</taxon>
        <taxon>Sordariomycetes</taxon>
        <taxon>Hypocreomycetidae</taxon>
        <taxon>Hypocreales</taxon>
        <taxon>Bionectriaceae</taxon>
        <taxon>Emericellopsis</taxon>
    </lineage>
</organism>
<name>A0A9Q0BDI6_9HYPO</name>
<protein>
    <recommendedName>
        <fullName evidence="6">Glycoside hydrolase family 5 domain-containing protein</fullName>
    </recommendedName>
</protein>
<dbReference type="GeneID" id="75829499"/>
<sequence>MLSQSLPLLALAATALGFPDLPFKTSGSEILTSKDTPIKVAGTNWPGHNDVMVPEGLQYRSIKDIVSDLKSTGMNVVRLTYAIEMIDQLLDEDKSDLQSAFVDALGETEGMAVLRQLLANNPEFSATSSRLDVFDAIVEELNVQEIYVNLDNHISSGEWCCGANDGNTWWGDEHFDADKWVRGLAYMAEHGSSHPLRIPPQPTNTHQGKAWPNLMSMSLRNELREPSNNATLLETYNWQTWYKYMREGAQAVSDANPDPLIILSGLNYDTTLQPVVRGQPLTPGDEVFSFDDFSADKIVFELHNYDTRATNCADITGALYNGGAQAMVPDDETTVNAAPVLITEFGFAQTEYQGVYATCLADWMPDNTAGWMQWVVAGSYYLRSGTPDYDETWALYDHEWQSWRVPEYVEGIFSDSIAATLADNA</sequence>
<proteinExistence type="inferred from homology"/>
<keyword evidence="2 4" id="KW-0378">Hydrolase</keyword>
<dbReference type="AlphaFoldDB" id="A0A9Q0BDI6"/>
<keyword evidence="3 4" id="KW-0326">Glycosidase</keyword>
<dbReference type="GO" id="GO:0004553">
    <property type="term" value="F:hydrolase activity, hydrolyzing O-glycosyl compounds"/>
    <property type="evidence" value="ECO:0007669"/>
    <property type="project" value="InterPro"/>
</dbReference>
<evidence type="ECO:0000256" key="4">
    <source>
        <dbReference type="RuleBase" id="RU361153"/>
    </source>
</evidence>
<evidence type="ECO:0000256" key="3">
    <source>
        <dbReference type="ARBA" id="ARBA00023295"/>
    </source>
</evidence>
<reference evidence="7" key="1">
    <citation type="journal article" date="2021" name="J Fungi (Basel)">
        <title>Genomic and Metabolomic Analyses of the Marine Fungus Emericellopsis cladophorae: Insights into Saltwater Adaptability Mechanisms and Its Biosynthetic Potential.</title>
        <authorList>
            <person name="Goncalves M.F.M."/>
            <person name="Hilario S."/>
            <person name="Van de Peer Y."/>
            <person name="Esteves A.C."/>
            <person name="Alves A."/>
        </authorList>
    </citation>
    <scope>NUCLEOTIDE SEQUENCE</scope>
    <source>
        <strain evidence="7">MUM 19.33</strain>
    </source>
</reference>
<dbReference type="OrthoDB" id="442731at2759"/>
<evidence type="ECO:0000256" key="2">
    <source>
        <dbReference type="ARBA" id="ARBA00022801"/>
    </source>
</evidence>
<comment type="caution">
    <text evidence="7">The sequence shown here is derived from an EMBL/GenBank/DDBJ whole genome shotgun (WGS) entry which is preliminary data.</text>
</comment>
<feature type="chain" id="PRO_5040291101" description="Glycoside hydrolase family 5 domain-containing protein" evidence="5">
    <location>
        <begin position="18"/>
        <end position="425"/>
    </location>
</feature>
<dbReference type="Proteomes" id="UP001055219">
    <property type="component" value="Unassembled WGS sequence"/>
</dbReference>
<feature type="signal peptide" evidence="5">
    <location>
        <begin position="1"/>
        <end position="17"/>
    </location>
</feature>
<dbReference type="RefSeq" id="XP_051361070.1">
    <property type="nucleotide sequence ID" value="XM_051507705.1"/>
</dbReference>
<evidence type="ECO:0000313" key="8">
    <source>
        <dbReference type="Proteomes" id="UP001055219"/>
    </source>
</evidence>
<reference evidence="7" key="2">
    <citation type="submission" date="2022-07" db="EMBL/GenBank/DDBJ databases">
        <authorList>
            <person name="Goncalves M.F.M."/>
            <person name="Hilario S."/>
            <person name="Van De Peer Y."/>
            <person name="Esteves A.C."/>
            <person name="Alves A."/>
        </authorList>
    </citation>
    <scope>NUCLEOTIDE SEQUENCE</scope>
    <source>
        <strain evidence="7">MUM 19.33</strain>
    </source>
</reference>
<dbReference type="SUPFAM" id="SSF51445">
    <property type="entry name" value="(Trans)glycosidases"/>
    <property type="match status" value="1"/>
</dbReference>
<evidence type="ECO:0000256" key="5">
    <source>
        <dbReference type="SAM" id="SignalP"/>
    </source>
</evidence>
<dbReference type="InterPro" id="IPR017853">
    <property type="entry name" value="GH"/>
</dbReference>